<protein>
    <recommendedName>
        <fullName evidence="2">ZW10 C-terminal helical domain-containing protein</fullName>
    </recommendedName>
</protein>
<evidence type="ECO:0000313" key="4">
    <source>
        <dbReference type="Proteomes" id="UP001497525"/>
    </source>
</evidence>
<dbReference type="PANTHER" id="PTHR12205">
    <property type="entry name" value="CENTROMERE/KINETOCHORE PROTEIN ZW10"/>
    <property type="match status" value="1"/>
</dbReference>
<evidence type="ECO:0000259" key="2">
    <source>
        <dbReference type="Pfam" id="PF22766"/>
    </source>
</evidence>
<dbReference type="AlphaFoldDB" id="A0AAV2T231"/>
<organism evidence="3 4">
    <name type="scientific">Calicophoron daubneyi</name>
    <name type="common">Rumen fluke</name>
    <name type="synonym">Paramphistomum daubneyi</name>
    <dbReference type="NCBI Taxonomy" id="300641"/>
    <lineage>
        <taxon>Eukaryota</taxon>
        <taxon>Metazoa</taxon>
        <taxon>Spiralia</taxon>
        <taxon>Lophotrochozoa</taxon>
        <taxon>Platyhelminthes</taxon>
        <taxon>Trematoda</taxon>
        <taxon>Digenea</taxon>
        <taxon>Plagiorchiida</taxon>
        <taxon>Pronocephalata</taxon>
        <taxon>Paramphistomoidea</taxon>
        <taxon>Paramphistomidae</taxon>
        <taxon>Calicophoron</taxon>
    </lineage>
</organism>
<dbReference type="GO" id="GO:0005737">
    <property type="term" value="C:cytoplasm"/>
    <property type="evidence" value="ECO:0007669"/>
    <property type="project" value="GOC"/>
</dbReference>
<dbReference type="Pfam" id="PF22766">
    <property type="entry name" value="ZW10_C2"/>
    <property type="match status" value="1"/>
</dbReference>
<sequence>MPSASPLPSKEEGSTAFRLKVLDAKSKLCEVLQSHHDFQPRDSEILELAKEFEALKAESEAVRSSARLKIVPELTNFRSVTREGDDNRSLSASSFHTEMLAQLEEALDMHENCAYLLRLHRALVRLERTVSQLCICTKLTGPLEFTASMEDDFYWDEEGDDHGEAARTTSNESLGSENLDIDEDFYRICTDDVVAALEESEMLFTQNTKFNKDNVVVFQGFRRTLMRCRRRLAEYVNHFWRQWIVLKSASQPYSFLTPTGDPKEDPQWIFNVTQPTLSEVTKGIQEMCKPTGMGTYSSTDDGLPVLSDLKRPSVLASLTVYAKPELLTQLFRVVAALKESKSRFDELSRQIWKLLFKPWLETAHCTSGSEDERDWPVFRSQLFSDGGKVDEDRNASQAEERKQNGEEPSLLPAWRLELVAPAAVSDSEDTLIEDSCRQLASALQKLYTYLYGLPVSRNPKSSGNESTKKSSDTDDRRVIDFTVKASTGRADYFDDLLAAGMIDGRFAHGLPSVRKCSTAEFLAPVTQAVYRLVSEGTTTGFLIDRMGDTKSSSVGDQPLITGGAQMILRWLHRLSTLNQTRRTDEILGQVRELFADKELFITTQPAGDSECYKPATCTGELQLNENDYLLDDAEMDQICDQTNSPESQGSDQPEVGADYFIPSLTRLLSSKANDADLARFLDLGHFHFPTCKISKTIPKFLEIITKIIAEANSCIDSQSERLQKISDQTVTGCGEHFDADAVRSGMLAMAESLIELVPRLFLLFTSLIPVMHACSIENDLHFSTLYCNDCMFLAHECLTLGELQLLPLATKVSNLRPPPETEGTSTKQPITTEALLERSSSMSTCILVPHLRNVGTNCLLTHLRRIRDSLLECLRKTRGFRDAGLAENRVCCSNSVHQCCSLLRSTSEGLSPLPAVVYSRCMGVLCNQVCSEIVSNVLGLIDLTQADTEVLLDLFQEIDTTITSLFEVDDGAKLSLAELISRRVPQLLRLKGIKEVLGASTMAVIEKSLWNGGNGPLALDAHLTAAELRNLIKAVYSQSAARDQLLRSIH</sequence>
<accession>A0AAV2T231</accession>
<feature type="compositionally biased region" description="Basic and acidic residues" evidence="1">
    <location>
        <begin position="387"/>
        <end position="405"/>
    </location>
</feature>
<dbReference type="InterPro" id="IPR055148">
    <property type="entry name" value="ZW10_C_2"/>
</dbReference>
<comment type="caution">
    <text evidence="3">The sequence shown here is derived from an EMBL/GenBank/DDBJ whole genome shotgun (WGS) entry which is preliminary data.</text>
</comment>
<evidence type="ECO:0000313" key="3">
    <source>
        <dbReference type="EMBL" id="CAL5131487.1"/>
    </source>
</evidence>
<dbReference type="Proteomes" id="UP001497525">
    <property type="component" value="Unassembled WGS sequence"/>
</dbReference>
<name>A0AAV2T231_CALDB</name>
<feature type="region of interest" description="Disordered" evidence="1">
    <location>
        <begin position="386"/>
        <end position="407"/>
    </location>
</feature>
<dbReference type="EMBL" id="CAXLJL010000095">
    <property type="protein sequence ID" value="CAL5131487.1"/>
    <property type="molecule type" value="Genomic_DNA"/>
</dbReference>
<dbReference type="Gene3D" id="1.10.357.150">
    <property type="match status" value="1"/>
</dbReference>
<proteinExistence type="predicted"/>
<feature type="domain" description="ZW10 C-terminal helical" evidence="2">
    <location>
        <begin position="895"/>
        <end position="1048"/>
    </location>
</feature>
<dbReference type="GO" id="GO:1990423">
    <property type="term" value="C:RZZ complex"/>
    <property type="evidence" value="ECO:0007669"/>
    <property type="project" value="TreeGrafter"/>
</dbReference>
<dbReference type="GO" id="GO:0007094">
    <property type="term" value="P:mitotic spindle assembly checkpoint signaling"/>
    <property type="evidence" value="ECO:0007669"/>
    <property type="project" value="TreeGrafter"/>
</dbReference>
<dbReference type="GO" id="GO:0006888">
    <property type="term" value="P:endoplasmic reticulum to Golgi vesicle-mediated transport"/>
    <property type="evidence" value="ECO:0007669"/>
    <property type="project" value="TreeGrafter"/>
</dbReference>
<dbReference type="PANTHER" id="PTHR12205:SF0">
    <property type="entry name" value="CENTROMERE_KINETOCHORE PROTEIN ZW10 HOMOLOG"/>
    <property type="match status" value="1"/>
</dbReference>
<reference evidence="3" key="1">
    <citation type="submission" date="2024-06" db="EMBL/GenBank/DDBJ databases">
        <authorList>
            <person name="Liu X."/>
            <person name="Lenzi L."/>
            <person name="Haldenby T S."/>
            <person name="Uol C."/>
        </authorList>
    </citation>
    <scope>NUCLEOTIDE SEQUENCE</scope>
</reference>
<gene>
    <name evidence="3" type="ORF">CDAUBV1_LOCUS3908</name>
</gene>
<dbReference type="InterPro" id="IPR046362">
    <property type="entry name" value="Zw10/DSL1_C_sf"/>
</dbReference>
<evidence type="ECO:0000256" key="1">
    <source>
        <dbReference type="SAM" id="MobiDB-lite"/>
    </source>
</evidence>